<protein>
    <submittedName>
        <fullName evidence="1">Uncharacterized protein</fullName>
    </submittedName>
</protein>
<reference evidence="1" key="1">
    <citation type="journal article" date="2021" name="Proc. Natl. Acad. Sci. U.S.A.">
        <title>A Catalog of Tens of Thousands of Viruses from Human Metagenomes Reveals Hidden Associations with Chronic Diseases.</title>
        <authorList>
            <person name="Tisza M.J."/>
            <person name="Buck C.B."/>
        </authorList>
    </citation>
    <scope>NUCLEOTIDE SEQUENCE</scope>
    <source>
        <strain evidence="1">CtXZx16</strain>
    </source>
</reference>
<name>A0A8S5MKI5_9CAUD</name>
<organism evidence="1">
    <name type="scientific">Siphoviridae sp. ctXZx16</name>
    <dbReference type="NCBI Taxonomy" id="2826371"/>
    <lineage>
        <taxon>Viruses</taxon>
        <taxon>Duplodnaviria</taxon>
        <taxon>Heunggongvirae</taxon>
        <taxon>Uroviricota</taxon>
        <taxon>Caudoviricetes</taxon>
    </lineage>
</organism>
<proteinExistence type="predicted"/>
<evidence type="ECO:0000313" key="1">
    <source>
        <dbReference type="EMBL" id="DAD82857.1"/>
    </source>
</evidence>
<accession>A0A8S5MKI5</accession>
<dbReference type="EMBL" id="BK014925">
    <property type="protein sequence ID" value="DAD82857.1"/>
    <property type="molecule type" value="Genomic_DNA"/>
</dbReference>
<sequence>MKILELYNKILEKNKNETIVDFKIYIPKDEHYSVYDIHQDKIKEITEDDIPKQLFNNLEVANYQIMDEKDYSFSIMANDGFADFEEWYDDKNAKVVIMMVERKEYYSIVNCLA</sequence>